<dbReference type="Proteomes" id="UP001178507">
    <property type="component" value="Unassembled WGS sequence"/>
</dbReference>
<dbReference type="EMBL" id="CAUJNA010002223">
    <property type="protein sequence ID" value="CAJ1391655.1"/>
    <property type="molecule type" value="Genomic_DNA"/>
</dbReference>
<dbReference type="PROSITE" id="PS50056">
    <property type="entry name" value="TYR_PHOSPHATASE_2"/>
    <property type="match status" value="1"/>
</dbReference>
<protein>
    <recommendedName>
        <fullName evidence="4">Tyrosine specific protein phosphatases domain-containing protein</fullName>
    </recommendedName>
</protein>
<dbReference type="InterPro" id="IPR017703">
    <property type="entry name" value="YgfZ/GCV_T_CS"/>
</dbReference>
<dbReference type="GO" id="GO:0016226">
    <property type="term" value="P:iron-sulfur cluster assembly"/>
    <property type="evidence" value="ECO:0007669"/>
    <property type="project" value="TreeGrafter"/>
</dbReference>
<dbReference type="Gene3D" id="3.30.1360.120">
    <property type="entry name" value="Probable tRNA modification gtpase trme, domain 1"/>
    <property type="match status" value="1"/>
</dbReference>
<dbReference type="InterPro" id="IPR057460">
    <property type="entry name" value="CAF17_C"/>
</dbReference>
<dbReference type="InterPro" id="IPR016130">
    <property type="entry name" value="Tyr_Pase_AS"/>
</dbReference>
<dbReference type="InterPro" id="IPR000387">
    <property type="entry name" value="Tyr_Pase_dom"/>
</dbReference>
<dbReference type="InterPro" id="IPR029021">
    <property type="entry name" value="Prot-tyrosine_phosphatase-like"/>
</dbReference>
<gene>
    <name evidence="5" type="ORF">EVOR1521_LOCUS16919</name>
</gene>
<organism evidence="5 6">
    <name type="scientific">Effrenium voratum</name>
    <dbReference type="NCBI Taxonomy" id="2562239"/>
    <lineage>
        <taxon>Eukaryota</taxon>
        <taxon>Sar</taxon>
        <taxon>Alveolata</taxon>
        <taxon>Dinophyceae</taxon>
        <taxon>Suessiales</taxon>
        <taxon>Symbiodiniaceae</taxon>
        <taxon>Effrenium</taxon>
    </lineage>
</organism>
<evidence type="ECO:0000256" key="2">
    <source>
        <dbReference type="ARBA" id="ARBA00022946"/>
    </source>
</evidence>
<proteinExistence type="predicted"/>
<dbReference type="Gene3D" id="3.90.190.10">
    <property type="entry name" value="Protein tyrosine phosphatase superfamily"/>
    <property type="match status" value="1"/>
</dbReference>
<dbReference type="PROSITE" id="PS00383">
    <property type="entry name" value="TYR_PHOSPHATASE_1"/>
    <property type="match status" value="1"/>
</dbReference>
<evidence type="ECO:0000313" key="6">
    <source>
        <dbReference type="Proteomes" id="UP001178507"/>
    </source>
</evidence>
<feature type="domain" description="Tyrosine specific protein phosphatases" evidence="4">
    <location>
        <begin position="477"/>
        <end position="528"/>
    </location>
</feature>
<dbReference type="SUPFAM" id="SSF109604">
    <property type="entry name" value="HD-domain/PDEase-like"/>
    <property type="match status" value="1"/>
</dbReference>
<dbReference type="SUPFAM" id="SSF103025">
    <property type="entry name" value="Folate-binding domain"/>
    <property type="match status" value="1"/>
</dbReference>
<evidence type="ECO:0000259" key="4">
    <source>
        <dbReference type="PROSITE" id="PS50056"/>
    </source>
</evidence>
<name>A0AA36IRN4_9DINO</name>
<dbReference type="GO" id="GO:0005739">
    <property type="term" value="C:mitochondrion"/>
    <property type="evidence" value="ECO:0007669"/>
    <property type="project" value="UniProtKB-SubCell"/>
</dbReference>
<accession>A0AA36IRN4</accession>
<dbReference type="Pfam" id="PF25455">
    <property type="entry name" value="Beta-barrel_CAF17_C"/>
    <property type="match status" value="1"/>
</dbReference>
<dbReference type="Gene3D" id="1.10.3210.10">
    <property type="entry name" value="Hypothetical protein af1432"/>
    <property type="match status" value="1"/>
</dbReference>
<dbReference type="PANTHER" id="PTHR22602">
    <property type="entry name" value="TRANSFERASE CAF17, MITOCHONDRIAL-RELATED"/>
    <property type="match status" value="1"/>
</dbReference>
<dbReference type="Pfam" id="PF12917">
    <property type="entry name" value="YfbR-like"/>
    <property type="match status" value="1"/>
</dbReference>
<evidence type="ECO:0000256" key="3">
    <source>
        <dbReference type="ARBA" id="ARBA00023128"/>
    </source>
</evidence>
<comment type="subcellular location">
    <subcellularLocation>
        <location evidence="1">Mitochondrion</location>
    </subcellularLocation>
</comment>
<reference evidence="5" key="1">
    <citation type="submission" date="2023-08" db="EMBL/GenBank/DDBJ databases">
        <authorList>
            <person name="Chen Y."/>
            <person name="Shah S."/>
            <person name="Dougan E. K."/>
            <person name="Thang M."/>
            <person name="Chan C."/>
        </authorList>
    </citation>
    <scope>NUCLEOTIDE SEQUENCE</scope>
</reference>
<evidence type="ECO:0000313" key="5">
    <source>
        <dbReference type="EMBL" id="CAJ1391655.1"/>
    </source>
</evidence>
<comment type="caution">
    <text evidence="5">The sequence shown here is derived from an EMBL/GenBank/DDBJ whole genome shotgun (WGS) entry which is preliminary data.</text>
</comment>
<dbReference type="InterPro" id="IPR045179">
    <property type="entry name" value="YgfZ/GcvT"/>
</dbReference>
<evidence type="ECO:0000256" key="1">
    <source>
        <dbReference type="ARBA" id="ARBA00004173"/>
    </source>
</evidence>
<keyword evidence="2" id="KW-0809">Transit peptide</keyword>
<dbReference type="AlphaFoldDB" id="A0AA36IRN4"/>
<keyword evidence="6" id="KW-1185">Reference proteome</keyword>
<dbReference type="InterPro" id="IPR027266">
    <property type="entry name" value="TrmE/GcvT-like"/>
</dbReference>
<dbReference type="PANTHER" id="PTHR22602:SF0">
    <property type="entry name" value="TRANSFERASE CAF17, MITOCHONDRIAL-RELATED"/>
    <property type="match status" value="1"/>
</dbReference>
<keyword evidence="3" id="KW-0496">Mitochondrion</keyword>
<dbReference type="SUPFAM" id="SSF52799">
    <property type="entry name" value="(Phosphotyrosine protein) phosphatases II"/>
    <property type="match status" value="1"/>
</dbReference>
<sequence>MFDFLVARDDDGFLIDIDGAQADAFLKRMTLYKLRSKADFSVRDEQVVTVSWDDESGGSQIDSSVHLRDQRFAATAVTRAIVPSGTVLADAASERDWHRVRIDNGVVESGTDFALGDVFGHDISLDQNGGLDFKKGCYVGQEVVSRMQHRGTARRRVVIVSGDAALPATGAEITAGGKPAGTLGTVAGDRALAIVRLDRIGTATDTGAPVLAGDIAVRADLPPGAGAPPRAWQRMLSGRRLDLLDPSPLDIEISDIAHGLARVARWNGQTRGDHAFSVAQHCLAVEQIVRRLKPDADRTLLLMALLHDAPEYVIGDMISPFKHVMGGDYKAVEGRLHMAIHLRFSLPAETPSAARKLIKRADMIAAFHEATRLAGFTIAEAGTYFGRPRTVTADGLPLTPQPSATVEAAFLARFAELEQIADTARRHAPSHMLTVISGDPPVPRPDSVAAVDHLRLNMNDIAVEAPGMITPGEAHVRQILDFAHRWDRTAPMLIHCFAGVSRSTASAYMIALALNPDLDAMMAARLLRLRSSTATPNPKLVAIADDVLGRGGAMVDAIRSIGRGADCFEGAPFVFPVSDDHAGQF</sequence>
<dbReference type="NCBIfam" id="TIGR03317">
    <property type="entry name" value="ygfZ_signature"/>
    <property type="match status" value="1"/>
</dbReference>